<feature type="transmembrane region" description="Helical" evidence="1">
    <location>
        <begin position="50"/>
        <end position="72"/>
    </location>
</feature>
<keyword evidence="1" id="KW-1133">Transmembrane helix</keyword>
<evidence type="ECO:0000313" key="2">
    <source>
        <dbReference type="EMBL" id="MPM01796.1"/>
    </source>
</evidence>
<comment type="caution">
    <text evidence="2">The sequence shown here is derived from an EMBL/GenBank/DDBJ whole genome shotgun (WGS) entry which is preliminary data.</text>
</comment>
<dbReference type="AlphaFoldDB" id="A0A644WD87"/>
<dbReference type="Pfam" id="PF04854">
    <property type="entry name" value="DUF624"/>
    <property type="match status" value="1"/>
</dbReference>
<protein>
    <recommendedName>
        <fullName evidence="3">DUF624 domain-containing protein</fullName>
    </recommendedName>
</protein>
<keyword evidence="1" id="KW-0472">Membrane</keyword>
<dbReference type="InterPro" id="IPR006938">
    <property type="entry name" value="DUF624"/>
</dbReference>
<keyword evidence="1" id="KW-0812">Transmembrane</keyword>
<gene>
    <name evidence="2" type="ORF">SDC9_48036</name>
</gene>
<feature type="transmembrane region" description="Helical" evidence="1">
    <location>
        <begin position="195"/>
        <end position="216"/>
    </location>
</feature>
<evidence type="ECO:0000256" key="1">
    <source>
        <dbReference type="SAM" id="Phobius"/>
    </source>
</evidence>
<name>A0A644WD87_9ZZZZ</name>
<feature type="transmembrane region" description="Helical" evidence="1">
    <location>
        <begin position="20"/>
        <end position="44"/>
    </location>
</feature>
<feature type="transmembrane region" description="Helical" evidence="1">
    <location>
        <begin position="126"/>
        <end position="151"/>
    </location>
</feature>
<feature type="transmembrane region" description="Helical" evidence="1">
    <location>
        <begin position="163"/>
        <end position="189"/>
    </location>
</feature>
<accession>A0A644WD87</accession>
<sequence length="238" mass="28209">MFNNFFNFEKIFDAFNYVFWFFLLNLFFMLFNIPLVLFFIFIGISNLFNYFPLFLICLLPTMPTFTVLLYCMNKIVFNKDLNVIKDFLNGIKLNFKQSFLIWSIEIIVLLILYFNMRFFSLVKYNIFLICLFSTVLIILFGVTPFIFMLISKFKMKTIDILRTSFILCFTRPILAIVNLLLFVFSLILFEITPGTIILFISSLLSFALIFINKALIQELENMSKMQAFENISNQQNIL</sequence>
<proteinExistence type="predicted"/>
<dbReference type="EMBL" id="VSSQ01000823">
    <property type="protein sequence ID" value="MPM01796.1"/>
    <property type="molecule type" value="Genomic_DNA"/>
</dbReference>
<organism evidence="2">
    <name type="scientific">bioreactor metagenome</name>
    <dbReference type="NCBI Taxonomy" id="1076179"/>
    <lineage>
        <taxon>unclassified sequences</taxon>
        <taxon>metagenomes</taxon>
        <taxon>ecological metagenomes</taxon>
    </lineage>
</organism>
<reference evidence="2" key="1">
    <citation type="submission" date="2019-08" db="EMBL/GenBank/DDBJ databases">
        <authorList>
            <person name="Kucharzyk K."/>
            <person name="Murdoch R.W."/>
            <person name="Higgins S."/>
            <person name="Loffler F."/>
        </authorList>
    </citation>
    <scope>NUCLEOTIDE SEQUENCE</scope>
</reference>
<evidence type="ECO:0008006" key="3">
    <source>
        <dbReference type="Google" id="ProtNLM"/>
    </source>
</evidence>
<feature type="transmembrane region" description="Helical" evidence="1">
    <location>
        <begin position="93"/>
        <end position="114"/>
    </location>
</feature>